<dbReference type="EMBL" id="AP022660">
    <property type="protein sequence ID" value="BCA49689.1"/>
    <property type="molecule type" value="Genomic_DNA"/>
</dbReference>
<keyword evidence="1" id="KW-0472">Membrane</keyword>
<evidence type="ECO:0000313" key="3">
    <source>
        <dbReference type="Proteomes" id="UP000500882"/>
    </source>
</evidence>
<dbReference type="Pfam" id="PF14296">
    <property type="entry name" value="O-ag_pol_Wzy"/>
    <property type="match status" value="1"/>
</dbReference>
<accession>A0A679H5R2</accession>
<feature type="transmembrane region" description="Helical" evidence="1">
    <location>
        <begin position="449"/>
        <end position="465"/>
    </location>
</feature>
<dbReference type="AlphaFoldDB" id="A0A679H5R2"/>
<protein>
    <recommendedName>
        <fullName evidence="4">O-antigen polysaccharide polymerase Wzy</fullName>
    </recommendedName>
</protein>
<feature type="transmembrane region" description="Helical" evidence="1">
    <location>
        <begin position="261"/>
        <end position="280"/>
    </location>
</feature>
<keyword evidence="1" id="KW-0812">Transmembrane</keyword>
<reference evidence="2 3" key="1">
    <citation type="submission" date="2020-02" db="EMBL/GenBank/DDBJ databases">
        <title>Whole-genome sequencing and comparative analysis of the genomes of Bacteroides thetaiotaomicron and Escherichia coli isolated from a healthy resident in Vietnam.</title>
        <authorList>
            <person name="Mohsin M."/>
            <person name="Tanaka K."/>
            <person name="Kawahara R."/>
            <person name="Kondo S."/>
            <person name="Noguchi H."/>
            <person name="Motooka D."/>
            <person name="Nakamura S."/>
            <person name="Khong D.T."/>
            <person name="Nguyen T.N."/>
            <person name="Tran H.T."/>
            <person name="Yamamoto Y."/>
        </authorList>
    </citation>
    <scope>NUCLEOTIDE SEQUENCE [LARGE SCALE GENOMIC DNA]</scope>
    <source>
        <strain evidence="2 3">F9-2</strain>
    </source>
</reference>
<feature type="transmembrane region" description="Helical" evidence="1">
    <location>
        <begin position="216"/>
        <end position="249"/>
    </location>
</feature>
<organism evidence="2 3">
    <name type="scientific">Bacteroides thetaiotaomicron</name>
    <dbReference type="NCBI Taxonomy" id="818"/>
    <lineage>
        <taxon>Bacteria</taxon>
        <taxon>Pseudomonadati</taxon>
        <taxon>Bacteroidota</taxon>
        <taxon>Bacteroidia</taxon>
        <taxon>Bacteroidales</taxon>
        <taxon>Bacteroidaceae</taxon>
        <taxon>Bacteroides</taxon>
    </lineage>
</organism>
<feature type="transmembrane region" description="Helical" evidence="1">
    <location>
        <begin position="188"/>
        <end position="204"/>
    </location>
</feature>
<dbReference type="InterPro" id="IPR029468">
    <property type="entry name" value="O-ag_pol_Wzy"/>
</dbReference>
<dbReference type="Proteomes" id="UP000500882">
    <property type="component" value="Chromosome"/>
</dbReference>
<feature type="transmembrane region" description="Helical" evidence="1">
    <location>
        <begin position="59"/>
        <end position="83"/>
    </location>
</feature>
<evidence type="ECO:0000256" key="1">
    <source>
        <dbReference type="SAM" id="Phobius"/>
    </source>
</evidence>
<gene>
    <name evidence="2" type="ORF">BatF92_16310</name>
</gene>
<feature type="transmembrane region" description="Helical" evidence="1">
    <location>
        <begin position="103"/>
        <end position="121"/>
    </location>
</feature>
<proteinExistence type="predicted"/>
<keyword evidence="1" id="KW-1133">Transmembrane helix</keyword>
<dbReference type="RefSeq" id="WP_172556582.1">
    <property type="nucleotide sequence ID" value="NZ_AP022660.1"/>
</dbReference>
<name>A0A679H5R2_BACT4</name>
<feature type="transmembrane region" description="Helical" evidence="1">
    <location>
        <begin position="425"/>
        <end position="443"/>
    </location>
</feature>
<feature type="transmembrane region" description="Helical" evidence="1">
    <location>
        <begin position="390"/>
        <end position="413"/>
    </location>
</feature>
<evidence type="ECO:0000313" key="2">
    <source>
        <dbReference type="EMBL" id="BCA49689.1"/>
    </source>
</evidence>
<evidence type="ECO:0008006" key="4">
    <source>
        <dbReference type="Google" id="ProtNLM"/>
    </source>
</evidence>
<sequence>MLKHAGLLGLFLMVLLICNVILSTTNVDYMSQLLLLGHISTIELISFLFCSYKLNQYRLNFSIIFILVLFLFHFGQLMLFTYFRDIYSHIRFLLLMNEQEAVYGFRMMNYTFSAICMGILWNESRIKPVVTKRVSTYNQSCNWLSIAKTIIYATFIVKFSLDITTLFVSFTAGGVAARIWVNTFPNILLYYGKISLVGFALWIFALKQEPKKQLRIFIFIEVYILIMMLSGIRSENVGYLVVFLFIYIASRQKPVKLKSSILYVVTGFLTLSFIVTVGKFRTASNKSMDLLFTVWESSYKENNVILGLFDTCGDTGYTSHAVIHNYLPHHQASYGASYYKGIAAVVPNILPSVIDFGRITEESSFPIILQKSGSLSHSYENIGGSLIGEFFFNFDLLGGVFVALFFGLFIGWVSRNSSYCFITNNYYSLVLYIPIMFATIYWVRDYFGGGVREAVWGILFAYYIVKRKKRIA</sequence>